<evidence type="ECO:0000256" key="2">
    <source>
        <dbReference type="ARBA" id="ARBA00023186"/>
    </source>
</evidence>
<dbReference type="EMBL" id="MCFI01000006">
    <property type="protein sequence ID" value="ORY84386.1"/>
    <property type="molecule type" value="Genomic_DNA"/>
</dbReference>
<keyword evidence="3" id="KW-0175">Coiled coil</keyword>
<keyword evidence="2" id="KW-0143">Chaperone</keyword>
<evidence type="ECO:0000313" key="5">
    <source>
        <dbReference type="Proteomes" id="UP000193685"/>
    </source>
</evidence>
<evidence type="ECO:0000256" key="1">
    <source>
        <dbReference type="ARBA" id="ARBA00008045"/>
    </source>
</evidence>
<sequence length="124" mass="13868">MAETQHALQRLSNDYRTLQGQLQDKITGRQTLESQVAENRSVLAELSKATSNNTVYKLIGPVLMPQDLQEAKQNVARRIELLQQELDKAELTIRTVQEQQNSVRLSIIKLQQESEGAPGQAVSA</sequence>
<comment type="similarity">
    <text evidence="1">Belongs to the prefoldin subunit beta family.</text>
</comment>
<dbReference type="GO" id="GO:0006457">
    <property type="term" value="P:protein folding"/>
    <property type="evidence" value="ECO:0007669"/>
    <property type="project" value="InterPro"/>
</dbReference>
<dbReference type="RefSeq" id="XP_040726404.1">
    <property type="nucleotide sequence ID" value="XM_040871084.1"/>
</dbReference>
<dbReference type="Gene3D" id="1.10.287.370">
    <property type="match status" value="1"/>
</dbReference>
<dbReference type="OMA" id="VQTEFAQ"/>
<evidence type="ECO:0000313" key="4">
    <source>
        <dbReference type="EMBL" id="ORY84386.1"/>
    </source>
</evidence>
<dbReference type="GO" id="GO:0051082">
    <property type="term" value="F:unfolded protein binding"/>
    <property type="evidence" value="ECO:0007669"/>
    <property type="project" value="InterPro"/>
</dbReference>
<comment type="caution">
    <text evidence="4">The sequence shown here is derived from an EMBL/GenBank/DDBJ whole genome shotgun (WGS) entry which is preliminary data.</text>
</comment>
<keyword evidence="5" id="KW-1185">Reference proteome</keyword>
<dbReference type="GO" id="GO:0005737">
    <property type="term" value="C:cytoplasm"/>
    <property type="evidence" value="ECO:0007669"/>
    <property type="project" value="TreeGrafter"/>
</dbReference>
<accession>A0A1Y2FMD6</accession>
<dbReference type="GeneID" id="63787683"/>
<dbReference type="InterPro" id="IPR002777">
    <property type="entry name" value="PFD_beta-like"/>
</dbReference>
<dbReference type="GO" id="GO:0016272">
    <property type="term" value="C:prefoldin complex"/>
    <property type="evidence" value="ECO:0007669"/>
    <property type="project" value="InterPro"/>
</dbReference>
<protein>
    <submittedName>
        <fullName evidence="4">Prefoldin</fullName>
    </submittedName>
</protein>
<dbReference type="AlphaFoldDB" id="A0A1Y2FMD6"/>
<evidence type="ECO:0000256" key="3">
    <source>
        <dbReference type="SAM" id="Coils"/>
    </source>
</evidence>
<dbReference type="Pfam" id="PF01920">
    <property type="entry name" value="Prefoldin_2"/>
    <property type="match status" value="1"/>
</dbReference>
<dbReference type="PANTHER" id="PTHR21431">
    <property type="entry name" value="PREFOLDIN SUBUNIT 6"/>
    <property type="match status" value="1"/>
</dbReference>
<dbReference type="GO" id="GO:0051087">
    <property type="term" value="F:protein-folding chaperone binding"/>
    <property type="evidence" value="ECO:0007669"/>
    <property type="project" value="TreeGrafter"/>
</dbReference>
<dbReference type="PANTHER" id="PTHR21431:SF0">
    <property type="entry name" value="PREFOLDIN SUBUNIT 6"/>
    <property type="match status" value="1"/>
</dbReference>
<organism evidence="4 5">
    <name type="scientific">Protomyces lactucae-debilis</name>
    <dbReference type="NCBI Taxonomy" id="2754530"/>
    <lineage>
        <taxon>Eukaryota</taxon>
        <taxon>Fungi</taxon>
        <taxon>Dikarya</taxon>
        <taxon>Ascomycota</taxon>
        <taxon>Taphrinomycotina</taxon>
        <taxon>Taphrinomycetes</taxon>
        <taxon>Taphrinales</taxon>
        <taxon>Protomycetaceae</taxon>
        <taxon>Protomyces</taxon>
    </lineage>
</organism>
<dbReference type="FunFam" id="1.10.287.370:FF:000003">
    <property type="entry name" value="Prefoldin subunit 6"/>
    <property type="match status" value="1"/>
</dbReference>
<gene>
    <name evidence="4" type="ORF">BCR37DRAFT_391968</name>
</gene>
<name>A0A1Y2FMD6_PROLT</name>
<feature type="coiled-coil region" evidence="3">
    <location>
        <begin position="72"/>
        <end position="99"/>
    </location>
</feature>
<dbReference type="GO" id="GO:0051131">
    <property type="term" value="P:chaperone-mediated protein complex assembly"/>
    <property type="evidence" value="ECO:0007669"/>
    <property type="project" value="TreeGrafter"/>
</dbReference>
<dbReference type="Proteomes" id="UP000193685">
    <property type="component" value="Unassembled WGS sequence"/>
</dbReference>
<dbReference type="InterPro" id="IPR009053">
    <property type="entry name" value="Prefoldin"/>
</dbReference>
<dbReference type="OrthoDB" id="248120at2759"/>
<dbReference type="STRING" id="56484.A0A1Y2FMD6"/>
<dbReference type="SUPFAM" id="SSF46579">
    <property type="entry name" value="Prefoldin"/>
    <property type="match status" value="1"/>
</dbReference>
<reference evidence="4 5" key="1">
    <citation type="submission" date="2016-07" db="EMBL/GenBank/DDBJ databases">
        <title>Pervasive Adenine N6-methylation of Active Genes in Fungi.</title>
        <authorList>
            <consortium name="DOE Joint Genome Institute"/>
            <person name="Mondo S.J."/>
            <person name="Dannebaum R.O."/>
            <person name="Kuo R.C."/>
            <person name="Labutti K."/>
            <person name="Haridas S."/>
            <person name="Kuo A."/>
            <person name="Salamov A."/>
            <person name="Ahrendt S.R."/>
            <person name="Lipzen A."/>
            <person name="Sullivan W."/>
            <person name="Andreopoulos W.B."/>
            <person name="Clum A."/>
            <person name="Lindquist E."/>
            <person name="Daum C."/>
            <person name="Ramamoorthy G.K."/>
            <person name="Gryganskyi A."/>
            <person name="Culley D."/>
            <person name="Magnuson J.K."/>
            <person name="James T.Y."/>
            <person name="O'Malley M.A."/>
            <person name="Stajich J.E."/>
            <person name="Spatafora J.W."/>
            <person name="Visel A."/>
            <person name="Grigoriev I.V."/>
        </authorList>
    </citation>
    <scope>NUCLEOTIDE SEQUENCE [LARGE SCALE GENOMIC DNA]</scope>
    <source>
        <strain evidence="4 5">12-1054</strain>
    </source>
</reference>
<proteinExistence type="inferred from homology"/>
<dbReference type="CDD" id="cd23161">
    <property type="entry name" value="Prefoldin_6"/>
    <property type="match status" value="1"/>
</dbReference>